<keyword evidence="4" id="KW-0963">Cytoplasm</keyword>
<dbReference type="PANTHER" id="PTHR31167:SF3">
    <property type="entry name" value="SPINDLE AND CENTRIOLE-ASSOCIATED PROTEIN 1"/>
    <property type="match status" value="1"/>
</dbReference>
<keyword evidence="6" id="KW-0498">Mitosis</keyword>
<dbReference type="GO" id="GO:0051310">
    <property type="term" value="P:metaphase chromosome alignment"/>
    <property type="evidence" value="ECO:0007669"/>
    <property type="project" value="TreeGrafter"/>
</dbReference>
<evidence type="ECO:0000313" key="13">
    <source>
        <dbReference type="Proteomes" id="UP000515159"/>
    </source>
</evidence>
<sequence>MSFLRATRCHGSYGRGRKTLKSNKKNLQGKQAWDSTISDLSVHRATPEELMHRHEIHKSKNQVLAQWELREKALKKKWRQQRHGTPDPLEKRRLAIVKEVLFDQYQMKDLLERSDQAMAVVKDLFGDIPHRHPGFPNVTVAPYCDSESSQGPIVQKRDPPTQLSILSESVMDRQALNEVERENSFLNQLEKSQDEHDISVNFQSNLNTDRVLHLLKEKDDSTSQLWADERFKTPGRTQVVIPSLTPCTPIPAASQLLDQTALNATTAVHRTMSRLLTEDERSAESTSMIGQVLNPFLRKQKQAGTKVKKNSSLYIPSYHKTDYSLSDTTFHLQSSNQSSLDILNHLIKDVEYELEEYERQTGREVTNLQTSSGLTGFSLTLVSSLSRLVRYVKEGELQLLQEMSKRQRLEVELSEHRALIDALTAEILSLKEENAATQKKLQQYIMETDEQLSSFTRVLELNRISSFSDSKTVRSSPSRQESATFNIKTLRPSIYRKEDNEQHKTSPEDLQAKFRQWSSPLKDTKKSIALPAAVFQPAVSLSPPRQRSHQEFSPEALQRAIPSHSTVQEFYPLKKEQEEYQNTQNSPVSPSIHNSSEERQLMNHNWKVALLEEDLENLSQASSFLSLPQIQYPTRSGVQQSRNATSSEGPKMLGDNAGKGDGQSFCAANENVLNEDLVARITELTKQNIAIRAQLNKSRTRSEAVEGEQVIKTQDGGNGMSLNRSSGLNRKMQITSPPTVQARLEERIAELNRQSAEARIKLLQMIEQQKQTTTPSPPISPIPLQPAWSEYGGRRIELSVPQSEPMDLLRGNAASPLSKVNEKSFPRIAWGINKVCSPLNISSEGARVTPVRQKAKVAKQREEGWFALSTHVK</sequence>
<dbReference type="GO" id="GO:0090307">
    <property type="term" value="P:mitotic spindle assembly"/>
    <property type="evidence" value="ECO:0007669"/>
    <property type="project" value="InterPro"/>
</dbReference>
<dbReference type="RefSeq" id="XP_033798311.1">
    <property type="nucleotide sequence ID" value="XM_033942420.1"/>
</dbReference>
<evidence type="ECO:0000256" key="12">
    <source>
        <dbReference type="SAM" id="MobiDB-lite"/>
    </source>
</evidence>
<gene>
    <name evidence="14 15 16" type="primary">SPICE1</name>
</gene>
<name>A0A6P8QQY1_GEOSA</name>
<dbReference type="Proteomes" id="UP000515159">
    <property type="component" value="Chromosome 4"/>
</dbReference>
<dbReference type="InterPro" id="IPR031387">
    <property type="entry name" value="SPICE1"/>
</dbReference>
<keyword evidence="5" id="KW-0132">Cell division</keyword>
<feature type="region of interest" description="Disordered" evidence="12">
    <location>
        <begin position="635"/>
        <end position="657"/>
    </location>
</feature>
<dbReference type="GO" id="GO:0005814">
    <property type="term" value="C:centriole"/>
    <property type="evidence" value="ECO:0007669"/>
    <property type="project" value="UniProtKB-SubCell"/>
</dbReference>
<dbReference type="Pfam" id="PF15678">
    <property type="entry name" value="SPICE"/>
    <property type="match status" value="1"/>
</dbReference>
<keyword evidence="9" id="KW-0131">Cell cycle</keyword>
<evidence type="ECO:0000256" key="1">
    <source>
        <dbReference type="ARBA" id="ARBA00004114"/>
    </source>
</evidence>
<keyword evidence="13" id="KW-1185">Reference proteome</keyword>
<organism evidence="13 15">
    <name type="scientific">Geotrypetes seraphini</name>
    <name type="common">Gaboon caecilian</name>
    <name type="synonym">Caecilia seraphini</name>
    <dbReference type="NCBI Taxonomy" id="260995"/>
    <lineage>
        <taxon>Eukaryota</taxon>
        <taxon>Metazoa</taxon>
        <taxon>Chordata</taxon>
        <taxon>Craniata</taxon>
        <taxon>Vertebrata</taxon>
        <taxon>Euteleostomi</taxon>
        <taxon>Amphibia</taxon>
        <taxon>Gymnophiona</taxon>
        <taxon>Geotrypetes</taxon>
    </lineage>
</organism>
<dbReference type="RefSeq" id="XP_033798310.1">
    <property type="nucleotide sequence ID" value="XM_033942419.1"/>
</dbReference>
<evidence type="ECO:0000256" key="2">
    <source>
        <dbReference type="ARBA" id="ARBA00004186"/>
    </source>
</evidence>
<dbReference type="CTD" id="152185"/>
<evidence type="ECO:0000313" key="14">
    <source>
        <dbReference type="RefSeq" id="XP_033798309.1"/>
    </source>
</evidence>
<dbReference type="KEGG" id="gsh:117359508"/>
<evidence type="ECO:0000256" key="5">
    <source>
        <dbReference type="ARBA" id="ARBA00022618"/>
    </source>
</evidence>
<feature type="coiled-coil region" evidence="11">
    <location>
        <begin position="406"/>
        <end position="447"/>
    </location>
</feature>
<evidence type="ECO:0000313" key="15">
    <source>
        <dbReference type="RefSeq" id="XP_033798310.1"/>
    </source>
</evidence>
<evidence type="ECO:0000256" key="11">
    <source>
        <dbReference type="SAM" id="Coils"/>
    </source>
</evidence>
<dbReference type="PANTHER" id="PTHR31167">
    <property type="entry name" value="SPINDLE AND CENTRIOLE ASSOCIATED PROTEIN 1 SPICE1"/>
    <property type="match status" value="1"/>
</dbReference>
<comment type="subcellular location">
    <subcellularLocation>
        <location evidence="1">Cytoplasm</location>
        <location evidence="1">Cytoskeleton</location>
        <location evidence="1">Microtubule organizing center</location>
        <location evidence="1">Centrosome</location>
        <location evidence="1">Centriole</location>
    </subcellularLocation>
    <subcellularLocation>
        <location evidence="2">Cytoplasm</location>
        <location evidence="2">Cytoskeleton</location>
        <location evidence="2">Spindle</location>
    </subcellularLocation>
</comment>
<dbReference type="GO" id="GO:0051301">
    <property type="term" value="P:cell division"/>
    <property type="evidence" value="ECO:0007669"/>
    <property type="project" value="UniProtKB-KW"/>
</dbReference>
<evidence type="ECO:0000256" key="8">
    <source>
        <dbReference type="ARBA" id="ARBA00023212"/>
    </source>
</evidence>
<evidence type="ECO:0000313" key="16">
    <source>
        <dbReference type="RefSeq" id="XP_033798311.1"/>
    </source>
</evidence>
<reference evidence="14 15" key="1">
    <citation type="submission" date="2025-04" db="UniProtKB">
        <authorList>
            <consortium name="RefSeq"/>
        </authorList>
    </citation>
    <scope>IDENTIFICATION</scope>
</reference>
<evidence type="ECO:0000256" key="7">
    <source>
        <dbReference type="ARBA" id="ARBA00023054"/>
    </source>
</evidence>
<feature type="compositionally biased region" description="Polar residues" evidence="12">
    <location>
        <begin position="635"/>
        <end position="648"/>
    </location>
</feature>
<feature type="coiled-coil region" evidence="11">
    <location>
        <begin position="741"/>
        <end position="768"/>
    </location>
</feature>
<keyword evidence="7 11" id="KW-0175">Coiled coil</keyword>
<evidence type="ECO:0000256" key="10">
    <source>
        <dbReference type="ARBA" id="ARBA00030722"/>
    </source>
</evidence>
<evidence type="ECO:0000256" key="3">
    <source>
        <dbReference type="ARBA" id="ARBA00018313"/>
    </source>
</evidence>
<dbReference type="RefSeq" id="XP_033798309.1">
    <property type="nucleotide sequence ID" value="XM_033942418.1"/>
</dbReference>
<evidence type="ECO:0000256" key="4">
    <source>
        <dbReference type="ARBA" id="ARBA00022490"/>
    </source>
</evidence>
<dbReference type="AlphaFoldDB" id="A0A6P8QQY1"/>
<accession>A0A6P8QQY1</accession>
<dbReference type="GO" id="GO:0005813">
    <property type="term" value="C:centrosome"/>
    <property type="evidence" value="ECO:0007669"/>
    <property type="project" value="TreeGrafter"/>
</dbReference>
<dbReference type="GO" id="GO:0046599">
    <property type="term" value="P:regulation of centriole replication"/>
    <property type="evidence" value="ECO:0007669"/>
    <property type="project" value="TreeGrafter"/>
</dbReference>
<proteinExistence type="predicted"/>
<protein>
    <recommendedName>
        <fullName evidence="3">Spindle and centriole-associated protein 1</fullName>
    </recommendedName>
    <alternativeName>
        <fullName evidence="10">Coiled-coil domain-containing protein 52</fullName>
    </alternativeName>
</protein>
<dbReference type="GO" id="GO:0005819">
    <property type="term" value="C:spindle"/>
    <property type="evidence" value="ECO:0007669"/>
    <property type="project" value="UniProtKB-SubCell"/>
</dbReference>
<evidence type="ECO:0000256" key="6">
    <source>
        <dbReference type="ARBA" id="ARBA00022776"/>
    </source>
</evidence>
<evidence type="ECO:0000256" key="9">
    <source>
        <dbReference type="ARBA" id="ARBA00023306"/>
    </source>
</evidence>
<dbReference type="GeneID" id="117359508"/>
<keyword evidence="8" id="KW-0206">Cytoskeleton</keyword>
<dbReference type="OrthoDB" id="6361178at2759"/>